<comment type="caution">
    <text evidence="4">The sequence shown here is derived from an EMBL/GenBank/DDBJ whole genome shotgun (WGS) entry which is preliminary data.</text>
</comment>
<accession>A0A8H6HFF6</accession>
<dbReference type="InterPro" id="IPR041539">
    <property type="entry name" value="CxC5"/>
</dbReference>
<evidence type="ECO:0000313" key="4">
    <source>
        <dbReference type="EMBL" id="KAF6744848.1"/>
    </source>
</evidence>
<keyword evidence="5" id="KW-1185">Reference proteome</keyword>
<dbReference type="Pfam" id="PF18721">
    <property type="entry name" value="CxC6"/>
    <property type="match status" value="1"/>
</dbReference>
<dbReference type="Pfam" id="PF18718">
    <property type="entry name" value="CxC5"/>
    <property type="match status" value="1"/>
</dbReference>
<evidence type="ECO:0000313" key="5">
    <source>
        <dbReference type="Proteomes" id="UP000521943"/>
    </source>
</evidence>
<feature type="domain" description="CxC6 like cysteine cluster associated with KDZ" evidence="3">
    <location>
        <begin position="333"/>
        <end position="398"/>
    </location>
</feature>
<evidence type="ECO:0008006" key="6">
    <source>
        <dbReference type="Google" id="ProtNLM"/>
    </source>
</evidence>
<dbReference type="Proteomes" id="UP000521943">
    <property type="component" value="Unassembled WGS sequence"/>
</dbReference>
<organism evidence="4 5">
    <name type="scientific">Ephemerocybe angulata</name>
    <dbReference type="NCBI Taxonomy" id="980116"/>
    <lineage>
        <taxon>Eukaryota</taxon>
        <taxon>Fungi</taxon>
        <taxon>Dikarya</taxon>
        <taxon>Basidiomycota</taxon>
        <taxon>Agaricomycotina</taxon>
        <taxon>Agaricomycetes</taxon>
        <taxon>Agaricomycetidae</taxon>
        <taxon>Agaricales</taxon>
        <taxon>Agaricineae</taxon>
        <taxon>Psathyrellaceae</taxon>
        <taxon>Ephemerocybe</taxon>
    </lineage>
</organism>
<evidence type="ECO:0000256" key="1">
    <source>
        <dbReference type="SAM" id="MobiDB-lite"/>
    </source>
</evidence>
<sequence length="614" mass="69772">MDVIPAVYAWLSSLDSHTQQSIQFKQILRFMTLAARIRDDILLPQDSQHPSDQPPEHLPFSIHLFLADATGIPSNPLSIIDGLWKAVRGAVWNGSMAIATDPSSHQAALFTEHGTKYGIGYRSLYPPRRMCDNIGCTRTAAGRALHKAEQRQVLLFTMEGTVPAWSIHLYCQTCKINYHHNFSVHAGCRTYYQGIPSILQVGEHQFAEVKVINSWITLMVVGWVSATNCARFYNTAIAAHHGKRLSEEMGGWKFKDEVGYEHVYDGFTILSLLEYAEGNNTALSARHTGEEFGRFDDAVRLLVQRRRFSHPEVYHECDVCTRIFKGKKYRVVVTDGVTVGRPCCNTHNCKTALESPKNRFCKDCKELYGDKCRIKGCQEKQVKERKTCAEEKHQAVEDLYNERGKARFQLQQLLLRAWVTHPESSEPVISSDTPTGDRSKPPEPVPAIDELEEVEVVTSVARETFYGAEGVGSVIELLKRVYFIKGTMPEHIFYDTNCILAKAVADDPAFEGVKLTVDVFHFRSKHKETDEFCQKNCNPAAHEELLGEGSKAWFFNSSIAEQTNVWFGGYHSICREMSQLRYDFFLDEMIRRRNAQTLERLRAKGSNPRNVYRA</sequence>
<evidence type="ECO:0000259" key="2">
    <source>
        <dbReference type="Pfam" id="PF18718"/>
    </source>
</evidence>
<feature type="non-terminal residue" evidence="4">
    <location>
        <position position="614"/>
    </location>
</feature>
<proteinExistence type="predicted"/>
<name>A0A8H6HFF6_9AGAR</name>
<gene>
    <name evidence="4" type="ORF">DFP72DRAFT_1176610</name>
</gene>
<protein>
    <recommendedName>
        <fullName evidence="6">CxC5 like cysteine cluster associated with KDZ domain-containing protein</fullName>
    </recommendedName>
</protein>
<dbReference type="EMBL" id="JACGCI010000113">
    <property type="protein sequence ID" value="KAF6744848.1"/>
    <property type="molecule type" value="Genomic_DNA"/>
</dbReference>
<evidence type="ECO:0000259" key="3">
    <source>
        <dbReference type="Pfam" id="PF18721"/>
    </source>
</evidence>
<reference evidence="4 5" key="1">
    <citation type="submission" date="2020-07" db="EMBL/GenBank/DDBJ databases">
        <title>Comparative genomics of pyrophilous fungi reveals a link between fire events and developmental genes.</title>
        <authorList>
            <consortium name="DOE Joint Genome Institute"/>
            <person name="Steindorff A.S."/>
            <person name="Carver A."/>
            <person name="Calhoun S."/>
            <person name="Stillman K."/>
            <person name="Liu H."/>
            <person name="Lipzen A."/>
            <person name="Pangilinan J."/>
            <person name="Labutti K."/>
            <person name="Bruns T.D."/>
            <person name="Grigoriev I.V."/>
        </authorList>
    </citation>
    <scope>NUCLEOTIDE SEQUENCE [LARGE SCALE GENOMIC DNA]</scope>
    <source>
        <strain evidence="4 5">CBS 144469</strain>
    </source>
</reference>
<dbReference type="AlphaFoldDB" id="A0A8H6HFF6"/>
<feature type="region of interest" description="Disordered" evidence="1">
    <location>
        <begin position="425"/>
        <end position="445"/>
    </location>
</feature>
<feature type="domain" description="CxC5 like cysteine cluster associated with KDZ" evidence="2">
    <location>
        <begin position="120"/>
        <end position="236"/>
    </location>
</feature>
<dbReference type="OrthoDB" id="2501483at2759"/>
<dbReference type="InterPro" id="IPR040898">
    <property type="entry name" value="CxC6"/>
</dbReference>